<dbReference type="PANTHER" id="PTHR33383">
    <property type="entry name" value="MEMBRANE PROTEIN INSERTION EFFICIENCY FACTOR-RELATED"/>
    <property type="match status" value="1"/>
</dbReference>
<keyword evidence="1" id="KW-0472">Membrane</keyword>
<dbReference type="NCBIfam" id="TIGR00278">
    <property type="entry name" value="membrane protein insertion efficiency factor YidD"/>
    <property type="match status" value="1"/>
</dbReference>
<dbReference type="AlphaFoldDB" id="A0A948TK94"/>
<evidence type="ECO:0000313" key="2">
    <source>
        <dbReference type="EMBL" id="MBU3852081.1"/>
    </source>
</evidence>
<reference evidence="2" key="2">
    <citation type="submission" date="2021-04" db="EMBL/GenBank/DDBJ databases">
        <authorList>
            <person name="Gilroy R."/>
        </authorList>
    </citation>
    <scope>NUCLEOTIDE SEQUENCE</scope>
    <source>
        <strain evidence="2">F6-6636</strain>
    </source>
</reference>
<dbReference type="PANTHER" id="PTHR33383:SF1">
    <property type="entry name" value="MEMBRANE PROTEIN INSERTION EFFICIENCY FACTOR-RELATED"/>
    <property type="match status" value="1"/>
</dbReference>
<keyword evidence="1" id="KW-1003">Cell membrane</keyword>
<proteinExistence type="inferred from homology"/>
<comment type="caution">
    <text evidence="2">The sequence shown here is derived from an EMBL/GenBank/DDBJ whole genome shotgun (WGS) entry which is preliminary data.</text>
</comment>
<comment type="function">
    <text evidence="1">Could be involved in insertion of integral membrane proteins into the membrane.</text>
</comment>
<dbReference type="InterPro" id="IPR002696">
    <property type="entry name" value="Membr_insert_effic_factor_YidD"/>
</dbReference>
<organism evidence="2 3">
    <name type="scientific">Candidatus Paralactobacillus gallistercoris</name>
    <dbReference type="NCBI Taxonomy" id="2838724"/>
    <lineage>
        <taxon>Bacteria</taxon>
        <taxon>Bacillati</taxon>
        <taxon>Bacillota</taxon>
        <taxon>Bacilli</taxon>
        <taxon>Lactobacillales</taxon>
        <taxon>Lactobacillaceae</taxon>
        <taxon>Lactobacillus</taxon>
    </lineage>
</organism>
<evidence type="ECO:0000313" key="3">
    <source>
        <dbReference type="Proteomes" id="UP000777303"/>
    </source>
</evidence>
<dbReference type="Proteomes" id="UP000777303">
    <property type="component" value="Unassembled WGS sequence"/>
</dbReference>
<dbReference type="SMART" id="SM01234">
    <property type="entry name" value="Haemolytic"/>
    <property type="match status" value="1"/>
</dbReference>
<reference evidence="2" key="1">
    <citation type="journal article" date="2021" name="PeerJ">
        <title>Extensive microbial diversity within the chicken gut microbiome revealed by metagenomics and culture.</title>
        <authorList>
            <person name="Gilroy R."/>
            <person name="Ravi A."/>
            <person name="Getino M."/>
            <person name="Pursley I."/>
            <person name="Horton D.L."/>
            <person name="Alikhan N.F."/>
            <person name="Baker D."/>
            <person name="Gharbi K."/>
            <person name="Hall N."/>
            <person name="Watson M."/>
            <person name="Adriaenssens E.M."/>
            <person name="Foster-Nyarko E."/>
            <person name="Jarju S."/>
            <person name="Secka A."/>
            <person name="Antonio M."/>
            <person name="Oren A."/>
            <person name="Chaudhuri R.R."/>
            <person name="La Ragione R."/>
            <person name="Hildebrand F."/>
            <person name="Pallen M.J."/>
        </authorList>
    </citation>
    <scope>NUCLEOTIDE SEQUENCE</scope>
    <source>
        <strain evidence="2">F6-6636</strain>
    </source>
</reference>
<dbReference type="Pfam" id="PF01809">
    <property type="entry name" value="YidD"/>
    <property type="match status" value="1"/>
</dbReference>
<name>A0A948TK94_9LACO</name>
<protein>
    <recommendedName>
        <fullName evidence="1">Putative membrane protein insertion efficiency factor</fullName>
    </recommendedName>
</protein>
<gene>
    <name evidence="2" type="primary">yidD</name>
    <name evidence="2" type="ORF">H9901_05220</name>
</gene>
<dbReference type="EMBL" id="JAHLFS010000063">
    <property type="protein sequence ID" value="MBU3852081.1"/>
    <property type="molecule type" value="Genomic_DNA"/>
</dbReference>
<accession>A0A948TK94</accession>
<comment type="subcellular location">
    <subcellularLocation>
        <location evidence="1">Cell membrane</location>
        <topology evidence="1">Peripheral membrane protein</topology>
        <orientation evidence="1">Cytoplasmic side</orientation>
    </subcellularLocation>
</comment>
<sequence length="83" mass="9768">MFKKLFIWPIKLYKKYLSPLLPPSCRYYPTCSTYMIQAIEKHGVILGLIMGIARILRCNPLVKGGYDPVPDYFTLRRNRTAKW</sequence>
<evidence type="ECO:0000256" key="1">
    <source>
        <dbReference type="HAMAP-Rule" id="MF_00386"/>
    </source>
</evidence>
<dbReference type="GO" id="GO:0005886">
    <property type="term" value="C:plasma membrane"/>
    <property type="evidence" value="ECO:0007669"/>
    <property type="project" value="UniProtKB-SubCell"/>
</dbReference>
<comment type="similarity">
    <text evidence="1">Belongs to the UPF0161 family.</text>
</comment>
<dbReference type="HAMAP" id="MF_00386">
    <property type="entry name" value="UPF0161_YidD"/>
    <property type="match status" value="1"/>
</dbReference>